<evidence type="ECO:0000313" key="1">
    <source>
        <dbReference type="EMBL" id="JAD83858.1"/>
    </source>
</evidence>
<sequence>MSSIVVLHETKQSKFSLTNCFFCCVLPLRSVFKVRAPDSKSAALVSLWTHERKTLGSKFGDEYITLSRIFGSKP</sequence>
<organism evidence="1">
    <name type="scientific">Arundo donax</name>
    <name type="common">Giant reed</name>
    <name type="synonym">Donax arundinaceus</name>
    <dbReference type="NCBI Taxonomy" id="35708"/>
    <lineage>
        <taxon>Eukaryota</taxon>
        <taxon>Viridiplantae</taxon>
        <taxon>Streptophyta</taxon>
        <taxon>Embryophyta</taxon>
        <taxon>Tracheophyta</taxon>
        <taxon>Spermatophyta</taxon>
        <taxon>Magnoliopsida</taxon>
        <taxon>Liliopsida</taxon>
        <taxon>Poales</taxon>
        <taxon>Poaceae</taxon>
        <taxon>PACMAD clade</taxon>
        <taxon>Arundinoideae</taxon>
        <taxon>Arundineae</taxon>
        <taxon>Arundo</taxon>
    </lineage>
</organism>
<reference evidence="1" key="1">
    <citation type="submission" date="2014-09" db="EMBL/GenBank/DDBJ databases">
        <authorList>
            <person name="Magalhaes I.L.F."/>
            <person name="Oliveira U."/>
            <person name="Santos F.R."/>
            <person name="Vidigal T.H.D.A."/>
            <person name="Brescovit A.D."/>
            <person name="Santos A.J."/>
        </authorList>
    </citation>
    <scope>NUCLEOTIDE SEQUENCE</scope>
    <source>
        <tissue evidence="1">Shoot tissue taken approximately 20 cm above the soil surface</tissue>
    </source>
</reference>
<proteinExistence type="predicted"/>
<dbReference type="EMBL" id="GBRH01214037">
    <property type="protein sequence ID" value="JAD83858.1"/>
    <property type="molecule type" value="Transcribed_RNA"/>
</dbReference>
<accession>A0A0A9DAZ1</accession>
<protein>
    <submittedName>
        <fullName evidence="1">Uncharacterized protein</fullName>
    </submittedName>
</protein>
<reference evidence="1" key="2">
    <citation type="journal article" date="2015" name="Data Brief">
        <title>Shoot transcriptome of the giant reed, Arundo donax.</title>
        <authorList>
            <person name="Barrero R.A."/>
            <person name="Guerrero F.D."/>
            <person name="Moolhuijzen P."/>
            <person name="Goolsby J.A."/>
            <person name="Tidwell J."/>
            <person name="Bellgard S.E."/>
            <person name="Bellgard M.I."/>
        </authorList>
    </citation>
    <scope>NUCLEOTIDE SEQUENCE</scope>
    <source>
        <tissue evidence="1">Shoot tissue taken approximately 20 cm above the soil surface</tissue>
    </source>
</reference>
<name>A0A0A9DAZ1_ARUDO</name>
<dbReference type="AlphaFoldDB" id="A0A0A9DAZ1"/>